<dbReference type="RefSeq" id="WP_169527225.1">
    <property type="nucleotide sequence ID" value="NZ_JAAMPU010000104.1"/>
</dbReference>
<comment type="caution">
    <text evidence="3">The sequence shown here is derived from an EMBL/GenBank/DDBJ whole genome shotgun (WGS) entry which is preliminary data.</text>
</comment>
<name>A0A972FTC0_9FLAO</name>
<dbReference type="CDD" id="cd07814">
    <property type="entry name" value="SRPBCC_CalC_Aha1-like"/>
    <property type="match status" value="1"/>
</dbReference>
<dbReference type="Pfam" id="PF08327">
    <property type="entry name" value="AHSA1"/>
    <property type="match status" value="1"/>
</dbReference>
<organism evidence="3 4">
    <name type="scientific">Flavobacterium silvaticum</name>
    <dbReference type="NCBI Taxonomy" id="1852020"/>
    <lineage>
        <taxon>Bacteria</taxon>
        <taxon>Pseudomonadati</taxon>
        <taxon>Bacteroidota</taxon>
        <taxon>Flavobacteriia</taxon>
        <taxon>Flavobacteriales</taxon>
        <taxon>Flavobacteriaceae</taxon>
        <taxon>Flavobacterium</taxon>
    </lineage>
</organism>
<sequence length="146" mass="17379">MHESEKKPLILERIYDSPVSEVWQALTDVSKMKQWYFPMLEDFKPEVGFTTEFTVPHPNGNQYVHRWTVTEAVPQKTIAYDWKYPDYEGMGNVRYDLEEADGKTKLTLTFRILESFDPDKFPELSMKNFTEGWTYFVKAIEDYLKK</sequence>
<dbReference type="EMBL" id="JAAMPU010000104">
    <property type="protein sequence ID" value="NMH28118.1"/>
    <property type="molecule type" value="Genomic_DNA"/>
</dbReference>
<protein>
    <submittedName>
        <fullName evidence="3">SRPBCC domain-containing protein</fullName>
    </submittedName>
</protein>
<gene>
    <name evidence="3" type="ORF">G6047_08740</name>
</gene>
<accession>A0A972FTC0</accession>
<dbReference type="InterPro" id="IPR023393">
    <property type="entry name" value="START-like_dom_sf"/>
</dbReference>
<dbReference type="SUPFAM" id="SSF55961">
    <property type="entry name" value="Bet v1-like"/>
    <property type="match status" value="1"/>
</dbReference>
<dbReference type="Proteomes" id="UP000712080">
    <property type="component" value="Unassembled WGS sequence"/>
</dbReference>
<feature type="domain" description="Activator of Hsp90 ATPase homologue 1/2-like C-terminal" evidence="2">
    <location>
        <begin position="17"/>
        <end position="145"/>
    </location>
</feature>
<reference evidence="3" key="1">
    <citation type="submission" date="2020-02" db="EMBL/GenBank/DDBJ databases">
        <title>Flavobacterium sp. genome.</title>
        <authorList>
            <person name="Jung H.S."/>
            <person name="Baek J.H."/>
            <person name="Jeon C.O."/>
        </authorList>
    </citation>
    <scope>NUCLEOTIDE SEQUENCE</scope>
    <source>
        <strain evidence="3">SE-s28</strain>
    </source>
</reference>
<keyword evidence="4" id="KW-1185">Reference proteome</keyword>
<comment type="similarity">
    <text evidence="1">Belongs to the AHA1 family.</text>
</comment>
<dbReference type="Gene3D" id="3.30.530.20">
    <property type="match status" value="1"/>
</dbReference>
<evidence type="ECO:0000313" key="3">
    <source>
        <dbReference type="EMBL" id="NMH28118.1"/>
    </source>
</evidence>
<evidence type="ECO:0000313" key="4">
    <source>
        <dbReference type="Proteomes" id="UP000712080"/>
    </source>
</evidence>
<dbReference type="InterPro" id="IPR013538">
    <property type="entry name" value="ASHA1/2-like_C"/>
</dbReference>
<proteinExistence type="inferred from homology"/>
<evidence type="ECO:0000256" key="1">
    <source>
        <dbReference type="ARBA" id="ARBA00006817"/>
    </source>
</evidence>
<dbReference type="AlphaFoldDB" id="A0A972FTC0"/>
<evidence type="ECO:0000259" key="2">
    <source>
        <dbReference type="Pfam" id="PF08327"/>
    </source>
</evidence>